<dbReference type="Pfam" id="PF00071">
    <property type="entry name" value="Ras"/>
    <property type="match status" value="1"/>
</dbReference>
<gene>
    <name evidence="2" type="ORF">AB6A40_006090</name>
</gene>
<feature type="compositionally biased region" description="Polar residues" evidence="1">
    <location>
        <begin position="536"/>
        <end position="545"/>
    </location>
</feature>
<protein>
    <recommendedName>
        <fullName evidence="4">Rab-like protein 6</fullName>
    </recommendedName>
</protein>
<dbReference type="PROSITE" id="PS51419">
    <property type="entry name" value="RAB"/>
    <property type="match status" value="1"/>
</dbReference>
<feature type="compositionally biased region" description="Low complexity" evidence="1">
    <location>
        <begin position="546"/>
        <end position="557"/>
    </location>
</feature>
<name>A0ABD6EJF0_9BILA</name>
<feature type="compositionally biased region" description="Basic and acidic residues" evidence="1">
    <location>
        <begin position="562"/>
        <end position="614"/>
    </location>
</feature>
<organism evidence="2 3">
    <name type="scientific">Gnathostoma spinigerum</name>
    <dbReference type="NCBI Taxonomy" id="75299"/>
    <lineage>
        <taxon>Eukaryota</taxon>
        <taxon>Metazoa</taxon>
        <taxon>Ecdysozoa</taxon>
        <taxon>Nematoda</taxon>
        <taxon>Chromadorea</taxon>
        <taxon>Rhabditida</taxon>
        <taxon>Spirurina</taxon>
        <taxon>Gnathostomatomorpha</taxon>
        <taxon>Gnathostomatoidea</taxon>
        <taxon>Gnathostomatidae</taxon>
        <taxon>Gnathostoma</taxon>
    </lineage>
</organism>
<keyword evidence="3" id="KW-1185">Reference proteome</keyword>
<evidence type="ECO:0000256" key="1">
    <source>
        <dbReference type="SAM" id="MobiDB-lite"/>
    </source>
</evidence>
<feature type="region of interest" description="Disordered" evidence="1">
    <location>
        <begin position="529"/>
        <end position="623"/>
    </location>
</feature>
<dbReference type="InterPro" id="IPR027417">
    <property type="entry name" value="P-loop_NTPase"/>
</dbReference>
<dbReference type="InterPro" id="IPR001806">
    <property type="entry name" value="Small_GTPase"/>
</dbReference>
<feature type="compositionally biased region" description="Polar residues" evidence="1">
    <location>
        <begin position="358"/>
        <end position="376"/>
    </location>
</feature>
<sequence length="623" mass="70059">MINALRRKFGGGDDTTSSHEASAFQHQKMPAGICAIDRDLQMKYAKGVQYNLKIVIRGDRSVGKTCLSQRLQGRPFCEEYTPTEEIEVATIHWNYRATDDVVKVDVWDVVDQSPRRKAQNPGLKLENSESQFNDIACDARFVDVYKGANGVILMFDITKNWTWEYVVKELDCVPSHVPVLVLGNRRDMGHHRQVSEDVCRSFIENYKRAPCGNGKISAGIRFTESSMRNAFGLRMIHLFFNIPFLFLQRETLLGLLETNSKEIASSYDELDFYEESDIANYETFIENLSARRRAVAESMAPAVVREKLSGSPMGGGQPIVLETTKSRSNSANGTSRPIYVAEDSKSQTAEKCHSHAVFSNSDQLQSATTERLQSVDSDSERNSMVATFEEDVSAEIVREEMKKLSRSNLPFSEKSSFTTQHELNKDREVVLGKEEMNRQTDTPVAYRVPMCEAVTSDSDSRAATDFYSTTPSFQPSPEPVPPSFGCSFEDLDAWLEGYSESEAEFHRRGEKHDRTNCLVMPLSLVSDTSRTDLGQHTDSLQNSTCSSASPNNIGSSSVCSQKKGERKSNRKKGCGEEKRCKSKKGVSERTGKRKPHTTEKQKNNMFREDLRPDEPNPDSYEAL</sequence>
<dbReference type="SUPFAM" id="SSF52540">
    <property type="entry name" value="P-loop containing nucleoside triphosphate hydrolases"/>
    <property type="match status" value="1"/>
</dbReference>
<proteinExistence type="predicted"/>
<evidence type="ECO:0000313" key="3">
    <source>
        <dbReference type="Proteomes" id="UP001608902"/>
    </source>
</evidence>
<dbReference type="AlphaFoldDB" id="A0ABD6EJF0"/>
<dbReference type="Pfam" id="PF08477">
    <property type="entry name" value="Roc"/>
    <property type="match status" value="1"/>
</dbReference>
<dbReference type="Gene3D" id="3.40.50.300">
    <property type="entry name" value="P-loop containing nucleotide triphosphate hydrolases"/>
    <property type="match status" value="1"/>
</dbReference>
<dbReference type="SMART" id="SM00175">
    <property type="entry name" value="RAB"/>
    <property type="match status" value="1"/>
</dbReference>
<reference evidence="2 3" key="1">
    <citation type="submission" date="2024-08" db="EMBL/GenBank/DDBJ databases">
        <title>Gnathostoma spinigerum genome.</title>
        <authorList>
            <person name="Gonzalez-Bertolin B."/>
            <person name="Monzon S."/>
            <person name="Zaballos A."/>
            <person name="Jimenez P."/>
            <person name="Dekumyoy P."/>
            <person name="Varona S."/>
            <person name="Cuesta I."/>
            <person name="Sumanam S."/>
            <person name="Adisakwattana P."/>
            <person name="Gasser R.B."/>
            <person name="Hernandez-Gonzalez A."/>
            <person name="Young N.D."/>
            <person name="Perteguer M.J."/>
        </authorList>
    </citation>
    <scope>NUCLEOTIDE SEQUENCE [LARGE SCALE GENOMIC DNA]</scope>
    <source>
        <strain evidence="2">AL3</strain>
        <tissue evidence="2">Liver</tissue>
    </source>
</reference>
<dbReference type="InterPro" id="IPR040385">
    <property type="entry name" value="RABL6"/>
</dbReference>
<dbReference type="Proteomes" id="UP001608902">
    <property type="component" value="Unassembled WGS sequence"/>
</dbReference>
<dbReference type="PANTHER" id="PTHR14932">
    <property type="entry name" value="RAS GTPASE-RELATED"/>
    <property type="match status" value="1"/>
</dbReference>
<dbReference type="PRINTS" id="PR00449">
    <property type="entry name" value="RASTRNSFRMNG"/>
</dbReference>
<dbReference type="EMBL" id="JBGFUD010004127">
    <property type="protein sequence ID" value="MFH4979381.1"/>
    <property type="molecule type" value="Genomic_DNA"/>
</dbReference>
<accession>A0ABD6EJF0</accession>
<feature type="region of interest" description="Disordered" evidence="1">
    <location>
        <begin position="358"/>
        <end position="383"/>
    </location>
</feature>
<comment type="caution">
    <text evidence="2">The sequence shown here is derived from an EMBL/GenBank/DDBJ whole genome shotgun (WGS) entry which is preliminary data.</text>
</comment>
<evidence type="ECO:0000313" key="2">
    <source>
        <dbReference type="EMBL" id="MFH4979381.1"/>
    </source>
</evidence>
<evidence type="ECO:0008006" key="4">
    <source>
        <dbReference type="Google" id="ProtNLM"/>
    </source>
</evidence>
<dbReference type="PANTHER" id="PTHR14932:SF1">
    <property type="entry name" value="RAB-LIKE PROTEIN 6"/>
    <property type="match status" value="1"/>
</dbReference>